<dbReference type="SUPFAM" id="SSF52467">
    <property type="entry name" value="DHS-like NAD/FAD-binding domain"/>
    <property type="match status" value="1"/>
</dbReference>
<dbReference type="PROSITE" id="PS50305">
    <property type="entry name" value="SIRTUIN"/>
    <property type="match status" value="1"/>
</dbReference>
<keyword evidence="7" id="KW-1185">Reference proteome</keyword>
<dbReference type="InterPro" id="IPR026590">
    <property type="entry name" value="Ssirtuin_cat_dom"/>
</dbReference>
<evidence type="ECO:0000256" key="4">
    <source>
        <dbReference type="PROSITE-ProRule" id="PRU00236"/>
    </source>
</evidence>
<dbReference type="GO" id="GO:0005634">
    <property type="term" value="C:nucleus"/>
    <property type="evidence" value="ECO:0007669"/>
    <property type="project" value="TreeGrafter"/>
</dbReference>
<proteinExistence type="inferred from homology"/>
<keyword evidence="2" id="KW-0808">Transferase</keyword>
<comment type="caution">
    <text evidence="6">The sequence shown here is derived from an EMBL/GenBank/DDBJ whole genome shotgun (WGS) entry which is preliminary data.</text>
</comment>
<evidence type="ECO:0000256" key="1">
    <source>
        <dbReference type="ARBA" id="ARBA00006924"/>
    </source>
</evidence>
<dbReference type="Gene3D" id="3.40.50.1220">
    <property type="entry name" value="TPP-binding domain"/>
    <property type="match status" value="1"/>
</dbReference>
<feature type="active site" description="Proton acceptor" evidence="4">
    <location>
        <position position="142"/>
    </location>
</feature>
<dbReference type="CDD" id="cd01412">
    <property type="entry name" value="SIRT5_Af1_CobB"/>
    <property type="match status" value="1"/>
</dbReference>
<dbReference type="PANTHER" id="PTHR11085:SF10">
    <property type="entry name" value="NAD-DEPENDENT PROTEIN DEACYLASE SIRTUIN-5, MITOCHONDRIAL-RELATED"/>
    <property type="match status" value="1"/>
</dbReference>
<evidence type="ECO:0000259" key="5">
    <source>
        <dbReference type="PROSITE" id="PS50305"/>
    </source>
</evidence>
<dbReference type="OrthoDB" id="424302at2759"/>
<dbReference type="GO" id="GO:0070403">
    <property type="term" value="F:NAD+ binding"/>
    <property type="evidence" value="ECO:0007669"/>
    <property type="project" value="InterPro"/>
</dbReference>
<reference evidence="6 7" key="1">
    <citation type="submission" date="2020-03" db="EMBL/GenBank/DDBJ databases">
        <title>Draft Genome Sequence of Cudoniella acicularis.</title>
        <authorList>
            <person name="Buettner E."/>
            <person name="Kellner H."/>
        </authorList>
    </citation>
    <scope>NUCLEOTIDE SEQUENCE [LARGE SCALE GENOMIC DNA]</scope>
    <source>
        <strain evidence="6 7">DSM 108380</strain>
    </source>
</reference>
<evidence type="ECO:0000256" key="3">
    <source>
        <dbReference type="ARBA" id="ARBA00023027"/>
    </source>
</evidence>
<protein>
    <recommendedName>
        <fullName evidence="5">Deacetylase sirtuin-type domain-containing protein</fullName>
    </recommendedName>
</protein>
<dbReference type="GO" id="GO:0036054">
    <property type="term" value="F:protein-malonyllysine demalonylase activity"/>
    <property type="evidence" value="ECO:0007669"/>
    <property type="project" value="InterPro"/>
</dbReference>
<dbReference type="GO" id="GO:0046872">
    <property type="term" value="F:metal ion binding"/>
    <property type="evidence" value="ECO:0007669"/>
    <property type="project" value="UniProtKB-KW"/>
</dbReference>
<name>A0A8H4W1I5_9HELO</name>
<dbReference type="EMBL" id="JAAMPI010000526">
    <property type="protein sequence ID" value="KAF4630673.1"/>
    <property type="molecule type" value="Genomic_DNA"/>
</dbReference>
<feature type="binding site" evidence="4">
    <location>
        <position position="150"/>
    </location>
    <ligand>
        <name>Zn(2+)</name>
        <dbReference type="ChEBI" id="CHEBI:29105"/>
    </ligand>
</feature>
<feature type="binding site" evidence="4">
    <location>
        <position position="211"/>
    </location>
    <ligand>
        <name>Zn(2+)</name>
        <dbReference type="ChEBI" id="CHEBI:29105"/>
    </ligand>
</feature>
<dbReference type="PANTHER" id="PTHR11085">
    <property type="entry name" value="NAD-DEPENDENT PROTEIN DEACYLASE SIRTUIN-5, MITOCHONDRIAL-RELATED"/>
    <property type="match status" value="1"/>
</dbReference>
<dbReference type="GO" id="GO:0017136">
    <property type="term" value="F:histone deacetylase activity, NAD-dependent"/>
    <property type="evidence" value="ECO:0007669"/>
    <property type="project" value="TreeGrafter"/>
</dbReference>
<keyword evidence="4" id="KW-0862">Zinc</keyword>
<dbReference type="GO" id="GO:0036055">
    <property type="term" value="F:protein-succinyllysine desuccinylase activity"/>
    <property type="evidence" value="ECO:0007669"/>
    <property type="project" value="InterPro"/>
</dbReference>
<evidence type="ECO:0000256" key="2">
    <source>
        <dbReference type="ARBA" id="ARBA00022679"/>
    </source>
</evidence>
<keyword evidence="4" id="KW-0479">Metal-binding</keyword>
<dbReference type="InterPro" id="IPR026591">
    <property type="entry name" value="Sirtuin_cat_small_dom_sf"/>
</dbReference>
<dbReference type="InterPro" id="IPR050134">
    <property type="entry name" value="NAD-dep_sirtuin_deacylases"/>
</dbReference>
<dbReference type="Gene3D" id="3.30.1600.10">
    <property type="entry name" value="SIR2/SIRT2 'Small Domain"/>
    <property type="match status" value="1"/>
</dbReference>
<dbReference type="InterPro" id="IPR003000">
    <property type="entry name" value="Sirtuin"/>
</dbReference>
<sequence>MSTSSSAQAAINPFWPSAEMASTSVEEFHTVLSSSTRIMALCGAGLSAASGLETFRGAGGMWRNYQATALATPEAFERDPGLVWLFYSMRRHKALQAKPNMGHYALAELSRKMPEGFITLTQNVDGLSQRANHPRPQLKLLHDSIFDIKCFDCDYREMNNFDDPYHPSLANHTPEEVNDRLVNTVTARAALLDPATPPAIPRSELPHCPSCKDGLLRPGVVWFGESLPEETLEEADDWVNSGPIDLCLVIGTTATVYPAASYVDIARSRGARIVVINMDREELGSAKNLRDGDFLFEGDASKILPEILKPIIGDLDEEALRANEGGK</sequence>
<comment type="similarity">
    <text evidence="1">Belongs to the sirtuin family. Class I subfamily.</text>
</comment>
<dbReference type="InterPro" id="IPR027546">
    <property type="entry name" value="Sirtuin_class_III"/>
</dbReference>
<evidence type="ECO:0000313" key="7">
    <source>
        <dbReference type="Proteomes" id="UP000566819"/>
    </source>
</evidence>
<dbReference type="AlphaFoldDB" id="A0A8H4W1I5"/>
<feature type="domain" description="Deacetylase sirtuin-type" evidence="5">
    <location>
        <begin position="18"/>
        <end position="327"/>
    </location>
</feature>
<dbReference type="Proteomes" id="UP000566819">
    <property type="component" value="Unassembled WGS sequence"/>
</dbReference>
<feature type="binding site" evidence="4">
    <location>
        <position position="153"/>
    </location>
    <ligand>
        <name>Zn(2+)</name>
        <dbReference type="ChEBI" id="CHEBI:29105"/>
    </ligand>
</feature>
<keyword evidence="3" id="KW-0520">NAD</keyword>
<feature type="binding site" evidence="4">
    <location>
        <position position="208"/>
    </location>
    <ligand>
        <name>Zn(2+)</name>
        <dbReference type="ChEBI" id="CHEBI:29105"/>
    </ligand>
</feature>
<gene>
    <name evidence="6" type="ORF">G7Y89_g7469</name>
</gene>
<dbReference type="InterPro" id="IPR029035">
    <property type="entry name" value="DHS-like_NAD/FAD-binding_dom"/>
</dbReference>
<accession>A0A8H4W1I5</accession>
<dbReference type="Pfam" id="PF02146">
    <property type="entry name" value="SIR2"/>
    <property type="match status" value="1"/>
</dbReference>
<evidence type="ECO:0000313" key="6">
    <source>
        <dbReference type="EMBL" id="KAF4630673.1"/>
    </source>
</evidence>
<organism evidence="6 7">
    <name type="scientific">Cudoniella acicularis</name>
    <dbReference type="NCBI Taxonomy" id="354080"/>
    <lineage>
        <taxon>Eukaryota</taxon>
        <taxon>Fungi</taxon>
        <taxon>Dikarya</taxon>
        <taxon>Ascomycota</taxon>
        <taxon>Pezizomycotina</taxon>
        <taxon>Leotiomycetes</taxon>
        <taxon>Helotiales</taxon>
        <taxon>Tricladiaceae</taxon>
        <taxon>Cudoniella</taxon>
    </lineage>
</organism>